<keyword evidence="2" id="KW-0614">Plasmid</keyword>
<dbReference type="AlphaFoldDB" id="A0A0H5Q164"/>
<sequence length="165" mass="18256">MGNCKTYETGDPRPHRGSFFRPAHIGRSTSARALCPYKKVAPSSNSVRLRHAEEQFVRTSRPPGMGRRCAPRRQYRPPSGDQHPGDGAMASRPSRRSITCPWRLSGSSGPRPRIWALGGLVRPVEKIQISGKRAHAPAACDTWQVEDPGKRRKAVKAGRKNPRDG</sequence>
<name>A0A0H5Q164_9ZZZZ</name>
<feature type="region of interest" description="Disordered" evidence="1">
    <location>
        <begin position="44"/>
        <end position="112"/>
    </location>
</feature>
<organism evidence="2">
    <name type="scientific">uncultured prokaryote</name>
    <dbReference type="NCBI Taxonomy" id="198431"/>
    <lineage>
        <taxon>unclassified sequences</taxon>
        <taxon>environmental samples</taxon>
    </lineage>
</organism>
<dbReference type="EMBL" id="LN853147">
    <property type="protein sequence ID" value="CRY95154.1"/>
    <property type="molecule type" value="Genomic_DNA"/>
</dbReference>
<evidence type="ECO:0000256" key="1">
    <source>
        <dbReference type="SAM" id="MobiDB-lite"/>
    </source>
</evidence>
<reference evidence="2" key="2">
    <citation type="submission" date="2015-07" db="EMBL/GenBank/DDBJ databases">
        <title>Plasmids, circular viruses and viroids from rat gut.</title>
        <authorList>
            <person name="Jorgensen T.J."/>
            <person name="Hansen M.A."/>
            <person name="Xu Z."/>
            <person name="Tabak M.A."/>
            <person name="Sorensen S.J."/>
            <person name="Hansen L.H."/>
        </authorList>
    </citation>
    <scope>NUCLEOTIDE SEQUENCE</scope>
    <source>
        <plasmid evidence="2">pRGRH0509</plasmid>
    </source>
</reference>
<proteinExistence type="predicted"/>
<protein>
    <submittedName>
        <fullName evidence="2">Uncharacterized protein</fullName>
    </submittedName>
</protein>
<evidence type="ECO:0000313" key="2">
    <source>
        <dbReference type="EMBL" id="CRY95154.1"/>
    </source>
</evidence>
<feature type="compositionally biased region" description="Basic residues" evidence="1">
    <location>
        <begin position="150"/>
        <end position="165"/>
    </location>
</feature>
<feature type="region of interest" description="Disordered" evidence="1">
    <location>
        <begin position="130"/>
        <end position="165"/>
    </location>
</feature>
<geneLocation type="plasmid" evidence="2">
    <name>pRGRH0509</name>
</geneLocation>
<accession>A0A0H5Q164</accession>
<feature type="region of interest" description="Disordered" evidence="1">
    <location>
        <begin position="1"/>
        <end position="22"/>
    </location>
</feature>
<reference evidence="2" key="1">
    <citation type="submission" date="2015-06" db="EMBL/GenBank/DDBJ databases">
        <authorList>
            <person name="Joergensen T."/>
        </authorList>
    </citation>
    <scope>NUCLEOTIDE SEQUENCE</scope>
    <source>
        <plasmid evidence="2">pRGRH0509</plasmid>
    </source>
</reference>